<dbReference type="PANTHER" id="PTHR11059:SF0">
    <property type="entry name" value="DNA REPAIR PROTEIN RECN"/>
    <property type="match status" value="1"/>
</dbReference>
<dbReference type="FunFam" id="3.40.50.300:FF:000356">
    <property type="entry name" value="DNA repair protein RecN"/>
    <property type="match status" value="1"/>
</dbReference>
<dbReference type="OrthoDB" id="9806954at2"/>
<evidence type="ECO:0000256" key="9">
    <source>
        <dbReference type="PIRNR" id="PIRNR003128"/>
    </source>
</evidence>
<dbReference type="CDD" id="cd03241">
    <property type="entry name" value="ABC_RecN"/>
    <property type="match status" value="2"/>
</dbReference>
<evidence type="ECO:0000259" key="11">
    <source>
        <dbReference type="Pfam" id="PF13476"/>
    </source>
</evidence>
<evidence type="ECO:0000256" key="3">
    <source>
        <dbReference type="ARBA" id="ARBA00021315"/>
    </source>
</evidence>
<dbReference type="GO" id="GO:0006310">
    <property type="term" value="P:DNA recombination"/>
    <property type="evidence" value="ECO:0007669"/>
    <property type="project" value="InterPro"/>
</dbReference>
<evidence type="ECO:0000256" key="2">
    <source>
        <dbReference type="ARBA" id="ARBA00009441"/>
    </source>
</evidence>
<keyword evidence="6" id="KW-0067">ATP-binding</keyword>
<evidence type="ECO:0000256" key="1">
    <source>
        <dbReference type="ARBA" id="ARBA00003618"/>
    </source>
</evidence>
<dbReference type="STRING" id="1908258.BKK48_08090"/>
<keyword evidence="13" id="KW-1185">Reference proteome</keyword>
<dbReference type="InterPro" id="IPR004604">
    <property type="entry name" value="DNA_recomb/repair_RecN"/>
</dbReference>
<dbReference type="InterPro" id="IPR027417">
    <property type="entry name" value="P-loop_NTPase"/>
</dbReference>
<dbReference type="NCBIfam" id="NF008121">
    <property type="entry name" value="PRK10869.1"/>
    <property type="match status" value="1"/>
</dbReference>
<dbReference type="GO" id="GO:0016887">
    <property type="term" value="F:ATP hydrolysis activity"/>
    <property type="evidence" value="ECO:0007669"/>
    <property type="project" value="InterPro"/>
</dbReference>
<evidence type="ECO:0000256" key="8">
    <source>
        <dbReference type="ARBA" id="ARBA00033408"/>
    </source>
</evidence>
<reference evidence="12 13" key="1">
    <citation type="submission" date="2016-10" db="EMBL/GenBank/DDBJ databases">
        <title>Rodentibacter gen. nov. and new species.</title>
        <authorList>
            <person name="Christensen H."/>
        </authorList>
    </citation>
    <scope>NUCLEOTIDE SEQUENCE [LARGE SCALE GENOMIC DNA]</scope>
    <source>
        <strain evidence="12 13">Ac69</strain>
    </source>
</reference>
<feature type="domain" description="Rad50/SbcC-type AAA" evidence="11">
    <location>
        <begin position="4"/>
        <end position="239"/>
    </location>
</feature>
<protein>
    <recommendedName>
        <fullName evidence="3 9">DNA repair protein RecN</fullName>
    </recommendedName>
    <alternativeName>
        <fullName evidence="8 9">Recombination protein N</fullName>
    </alternativeName>
</protein>
<dbReference type="Proteomes" id="UP000189437">
    <property type="component" value="Unassembled WGS sequence"/>
</dbReference>
<dbReference type="GO" id="GO:0006302">
    <property type="term" value="P:double-strand break repair"/>
    <property type="evidence" value="ECO:0007669"/>
    <property type="project" value="InterPro"/>
</dbReference>
<dbReference type="GO" id="GO:0009432">
    <property type="term" value="P:SOS response"/>
    <property type="evidence" value="ECO:0007669"/>
    <property type="project" value="TreeGrafter"/>
</dbReference>
<dbReference type="AlphaFoldDB" id="A0A1V3I7Z9"/>
<dbReference type="GO" id="GO:0005524">
    <property type="term" value="F:ATP binding"/>
    <property type="evidence" value="ECO:0007669"/>
    <property type="project" value="UniProtKB-KW"/>
</dbReference>
<sequence length="559" mass="62558">MLTQLTINNFAIVRQLDIEFAKGMSVITGETGAGKSIAIDALGLCLGQRVESAMVREGQERAEICAGFYLEPHNPAYQWLQEQELQDAENPSECILRRIINADGRSKAFINSTPVSAAQLKEIGQYLIHINGQHASQLLLKNDYQLQLVDGFAQHTDLLNQMRDDYRAWKNLQTQVKTFQQKVAENESRKQLLQYQVEELDEFHLRPNEYLELEEEHRRLSNSEQLTHLSQSALQLLSENETVNIDTMLYRATQYIHELADLDPRYTDVQNLLNEALIQVQEATTEVQHLSSNIEQDPMLLQEIDQRMGQALQLARKHQVKPEELVEWHQKLKAELTALLDFSESEEALIAQEKAAFTQMQATANALTASRQKSADLLAKQVTDSIKQLAMENAQFYVELKTDDEKITANGADQIIFTLRSNLGQQPQPLAKVASGGELSRISLAIQVLTSDQSAIPTLIFDEVDVGISGSTASVVGKLLRQLGNQCQVLCVTHLPQVASCGHHQFNVEKFTLEGKTETKMTALSQDERIPALARLLGGSQVTELALANAKEMLDSACE</sequence>
<evidence type="ECO:0000256" key="6">
    <source>
        <dbReference type="ARBA" id="ARBA00022840"/>
    </source>
</evidence>
<evidence type="ECO:0000256" key="5">
    <source>
        <dbReference type="ARBA" id="ARBA00022763"/>
    </source>
</evidence>
<dbReference type="SUPFAM" id="SSF52540">
    <property type="entry name" value="P-loop containing nucleoside triphosphate hydrolases"/>
    <property type="match status" value="2"/>
</dbReference>
<evidence type="ECO:0000256" key="10">
    <source>
        <dbReference type="SAM" id="Coils"/>
    </source>
</evidence>
<gene>
    <name evidence="12" type="ORF">BKK48_08090</name>
</gene>
<evidence type="ECO:0000313" key="12">
    <source>
        <dbReference type="EMBL" id="OOF35915.1"/>
    </source>
</evidence>
<dbReference type="EMBL" id="MLHH01000020">
    <property type="protein sequence ID" value="OOF35915.1"/>
    <property type="molecule type" value="Genomic_DNA"/>
</dbReference>
<evidence type="ECO:0000313" key="13">
    <source>
        <dbReference type="Proteomes" id="UP000189437"/>
    </source>
</evidence>
<name>A0A1V3I7Z9_9PAST</name>
<comment type="caution">
    <text evidence="12">The sequence shown here is derived from an EMBL/GenBank/DDBJ whole genome shotgun (WGS) entry which is preliminary data.</text>
</comment>
<dbReference type="FunFam" id="3.40.50.300:FF:000319">
    <property type="entry name" value="DNA repair protein RecN"/>
    <property type="match status" value="1"/>
</dbReference>
<comment type="function">
    <text evidence="1 9">May be involved in recombinational repair of damaged DNA.</text>
</comment>
<dbReference type="PANTHER" id="PTHR11059">
    <property type="entry name" value="DNA REPAIR PROTEIN RECN"/>
    <property type="match status" value="1"/>
</dbReference>
<dbReference type="GO" id="GO:0043590">
    <property type="term" value="C:bacterial nucleoid"/>
    <property type="evidence" value="ECO:0007669"/>
    <property type="project" value="TreeGrafter"/>
</dbReference>
<organism evidence="12 13">
    <name type="scientific">Rodentibacter heidelbergensis</name>
    <dbReference type="NCBI Taxonomy" id="1908258"/>
    <lineage>
        <taxon>Bacteria</taxon>
        <taxon>Pseudomonadati</taxon>
        <taxon>Pseudomonadota</taxon>
        <taxon>Gammaproteobacteria</taxon>
        <taxon>Pasteurellales</taxon>
        <taxon>Pasteurellaceae</taxon>
        <taxon>Rodentibacter</taxon>
    </lineage>
</organism>
<dbReference type="Pfam" id="PF13476">
    <property type="entry name" value="AAA_23"/>
    <property type="match status" value="1"/>
</dbReference>
<evidence type="ECO:0000256" key="7">
    <source>
        <dbReference type="ARBA" id="ARBA00023204"/>
    </source>
</evidence>
<keyword evidence="4" id="KW-0547">Nucleotide-binding</keyword>
<keyword evidence="5 9" id="KW-0227">DNA damage</keyword>
<dbReference type="RefSeq" id="WP_077427681.1">
    <property type="nucleotide sequence ID" value="NZ_MLHH01000020.1"/>
</dbReference>
<comment type="similarity">
    <text evidence="2 9">Belongs to the RecN family.</text>
</comment>
<evidence type="ECO:0000256" key="4">
    <source>
        <dbReference type="ARBA" id="ARBA00022741"/>
    </source>
</evidence>
<dbReference type="Gene3D" id="3.40.50.300">
    <property type="entry name" value="P-loop containing nucleotide triphosphate hydrolases"/>
    <property type="match status" value="2"/>
</dbReference>
<dbReference type="NCBIfam" id="TIGR00634">
    <property type="entry name" value="recN"/>
    <property type="match status" value="1"/>
</dbReference>
<feature type="coiled-coil region" evidence="10">
    <location>
        <begin position="266"/>
        <end position="293"/>
    </location>
</feature>
<accession>A0A1V3I7Z9</accession>
<keyword evidence="7 9" id="KW-0234">DNA repair</keyword>
<keyword evidence="10" id="KW-0175">Coiled coil</keyword>
<dbReference type="PIRSF" id="PIRSF003128">
    <property type="entry name" value="RecN"/>
    <property type="match status" value="1"/>
</dbReference>
<proteinExistence type="inferred from homology"/>
<dbReference type="InterPro" id="IPR038729">
    <property type="entry name" value="Rad50/SbcC_AAA"/>
</dbReference>